<comment type="caution">
    <text evidence="5">The sequence shown here is derived from an EMBL/GenBank/DDBJ whole genome shotgun (WGS) entry which is preliminary data.</text>
</comment>
<keyword evidence="2" id="KW-0539">Nucleus</keyword>
<gene>
    <name evidence="5" type="ORF">VPNG_00073</name>
</gene>
<dbReference type="GO" id="GO:0003677">
    <property type="term" value="F:DNA binding"/>
    <property type="evidence" value="ECO:0007669"/>
    <property type="project" value="InterPro"/>
</dbReference>
<organism evidence="5 6">
    <name type="scientific">Cytospora leucostoma</name>
    <dbReference type="NCBI Taxonomy" id="1230097"/>
    <lineage>
        <taxon>Eukaryota</taxon>
        <taxon>Fungi</taxon>
        <taxon>Dikarya</taxon>
        <taxon>Ascomycota</taxon>
        <taxon>Pezizomycotina</taxon>
        <taxon>Sordariomycetes</taxon>
        <taxon>Sordariomycetidae</taxon>
        <taxon>Diaporthales</taxon>
        <taxon>Cytosporaceae</taxon>
        <taxon>Cytospora</taxon>
    </lineage>
</organism>
<dbReference type="AlphaFoldDB" id="A0A423XP27"/>
<dbReference type="PANTHER" id="PTHR15074">
    <property type="entry name" value="METHYL-CPG-BINDING PROTEIN"/>
    <property type="match status" value="1"/>
</dbReference>
<dbReference type="EMBL" id="LKEB01000001">
    <property type="protein sequence ID" value="ROW18160.1"/>
    <property type="molecule type" value="Genomic_DNA"/>
</dbReference>
<evidence type="ECO:0000313" key="6">
    <source>
        <dbReference type="Proteomes" id="UP000285146"/>
    </source>
</evidence>
<accession>A0A423XP27</accession>
<dbReference type="InParanoid" id="A0A423XP27"/>
<feature type="compositionally biased region" description="Low complexity" evidence="3">
    <location>
        <begin position="722"/>
        <end position="737"/>
    </location>
</feature>
<feature type="domain" description="HhH-GPD" evidence="4">
    <location>
        <begin position="850"/>
        <end position="1057"/>
    </location>
</feature>
<dbReference type="GO" id="GO:0006285">
    <property type="term" value="P:base-excision repair, AP site formation"/>
    <property type="evidence" value="ECO:0007669"/>
    <property type="project" value="UniProtKB-ARBA"/>
</dbReference>
<dbReference type="GO" id="GO:0005634">
    <property type="term" value="C:nucleus"/>
    <property type="evidence" value="ECO:0007669"/>
    <property type="project" value="UniProtKB-SubCell"/>
</dbReference>
<dbReference type="Pfam" id="PF00730">
    <property type="entry name" value="HhH-GPD"/>
    <property type="match status" value="1"/>
</dbReference>
<feature type="region of interest" description="Disordered" evidence="3">
    <location>
        <begin position="708"/>
        <end position="819"/>
    </location>
</feature>
<dbReference type="Gene3D" id="1.10.340.30">
    <property type="entry name" value="Hypothetical protein, domain 2"/>
    <property type="match status" value="1"/>
</dbReference>
<comment type="subcellular location">
    <subcellularLocation>
        <location evidence="1">Nucleus</location>
    </subcellularLocation>
</comment>
<protein>
    <recommendedName>
        <fullName evidence="4">HhH-GPD domain-containing protein</fullName>
    </recommendedName>
</protein>
<feature type="compositionally biased region" description="Basic and acidic residues" evidence="3">
    <location>
        <begin position="50"/>
        <end position="73"/>
    </location>
</feature>
<evidence type="ECO:0000313" key="5">
    <source>
        <dbReference type="EMBL" id="ROW18160.1"/>
    </source>
</evidence>
<dbReference type="GO" id="GO:0003824">
    <property type="term" value="F:catalytic activity"/>
    <property type="evidence" value="ECO:0007669"/>
    <property type="project" value="InterPro"/>
</dbReference>
<feature type="region of interest" description="Disordered" evidence="3">
    <location>
        <begin position="604"/>
        <end position="644"/>
    </location>
</feature>
<dbReference type="InterPro" id="IPR003265">
    <property type="entry name" value="HhH-GPD_domain"/>
</dbReference>
<feature type="compositionally biased region" description="Acidic residues" evidence="3">
    <location>
        <begin position="74"/>
        <end position="86"/>
    </location>
</feature>
<feature type="region of interest" description="Disordered" evidence="3">
    <location>
        <begin position="1"/>
        <end position="20"/>
    </location>
</feature>
<dbReference type="InterPro" id="IPR011257">
    <property type="entry name" value="DNA_glycosylase"/>
</dbReference>
<reference evidence="5 6" key="1">
    <citation type="submission" date="2015-09" db="EMBL/GenBank/DDBJ databases">
        <title>Host preference determinants of Valsa canker pathogens revealed by comparative genomics.</title>
        <authorList>
            <person name="Yin Z."/>
            <person name="Huang L."/>
        </authorList>
    </citation>
    <scope>NUCLEOTIDE SEQUENCE [LARGE SCALE GENOMIC DNA]</scope>
    <source>
        <strain evidence="5 6">SXYLt</strain>
    </source>
</reference>
<dbReference type="SUPFAM" id="SSF48150">
    <property type="entry name" value="DNA-glycosylase"/>
    <property type="match status" value="1"/>
</dbReference>
<evidence type="ECO:0000259" key="4">
    <source>
        <dbReference type="SMART" id="SM00478"/>
    </source>
</evidence>
<name>A0A423XP27_9PEZI</name>
<dbReference type="STRING" id="1230097.A0A423XP27"/>
<feature type="region of interest" description="Disordered" evidence="3">
    <location>
        <begin position="44"/>
        <end position="108"/>
    </location>
</feature>
<dbReference type="SMART" id="SM00478">
    <property type="entry name" value="ENDO3c"/>
    <property type="match status" value="1"/>
</dbReference>
<proteinExistence type="predicted"/>
<sequence length="1115" mass="122001">METTRGKMESAGGRQLAADGEEAREILDGFLMDEAARESLVSLINSAKAPNDEVSRLYDFGRSDPLDRDREGEDGNNENDAGEDDDTSLKHAGPGPTMTPILPVQQQHRQHIQQLQQIQQQHVQHVQQHPAIPEIEDADTARDLLYGFNIHDDDFRDFLIPMITSGAIPEMELHKLYDISLSAGIDDFEMQIACAKSLRDAVLDRSYSDDLTVYLGMVRQCERITEEDAPDSASTYWPVGVPALTEGGENYGGAMCALERQGQEILNGLRRVSHSTDMDDDEDHGNSKANKSPSGVPQLSNGDSTGEVTDLGAGVVKKTKAKGRRPPTTTGNIEIICPLPGKDGSVCGKRFRDGKPYRSVQEHIRRAHEKHYIPKLPATKESFDLIVNTALRPAEGDGKIEVVCPLPASDGSVCGKRCYDGKAYRSMQEHIRKTHPLHYIPGLNANEESFRLMVGKQPGDGLQGPGSQVVRPSDLSLPAVKKQPPVKKVKALKSINDGPSEQAAGVVRPADLVALPAMYQQQPAAKRVKESRVRSPAKSPFFADLELSPGAFDLPDPTAGLMPAQSMFAETFGGDSFLPQFDMTHDGNGGMAHLRNGMDSTISRSLFPQHFGDMSPNSSRKRKRDEPGHGGPEQTSGSAMSHGMESISAGHFSLLDQSLDPQAYSTSMPSLVAPGALTEMADILNGLQDEMTPQESEKWDLGVTTYGNGSSPFGSPDGHMMQPSQEPSPQEQSVGQEFFAPTTGHFNPPLESTAGRVLQPKAIPFKAPNTPSKSKASNNKTSSHYFGTPTTQKKTEEARTPTTTSPKKSSRPARNTVSALPIPPLTAENFGLVQEEFAKDPFRLLIVVTFLVRTSGRVAIPTFRQLMERYPTPEALAAANPAELEATIHHLGLSNQRTETIQKYARMWVERPPCKEVRYGVKNYPQKGDGKDVRAGEVFGPEDVDGSVRDMAVDGVDGGDGSNSNSPDNNYDSAKENDPRAKTKARGFGTAWEIGHLTAGRYAMDSWRIFCRDVLLGRAEDWKGRGREATFQPEWMRVLPEDKELRACLKWMWMGEGWDWDPRTGEKVPLGEELRLAVDEGRVAYDNLGQLQIVDQGGEEEAMSSSLVKVDGDGE</sequence>
<feature type="compositionally biased region" description="Low complexity" evidence="3">
    <location>
        <begin position="962"/>
        <end position="972"/>
    </location>
</feature>
<feature type="region of interest" description="Disordered" evidence="3">
    <location>
        <begin position="274"/>
        <end position="335"/>
    </location>
</feature>
<evidence type="ECO:0000256" key="2">
    <source>
        <dbReference type="ARBA" id="ARBA00023242"/>
    </source>
</evidence>
<evidence type="ECO:0000256" key="1">
    <source>
        <dbReference type="ARBA" id="ARBA00004123"/>
    </source>
</evidence>
<dbReference type="OrthoDB" id="10265068at2759"/>
<feature type="compositionally biased region" description="Low complexity" evidence="3">
    <location>
        <begin position="768"/>
        <end position="783"/>
    </location>
</feature>
<dbReference type="Proteomes" id="UP000285146">
    <property type="component" value="Unassembled WGS sequence"/>
</dbReference>
<dbReference type="InterPro" id="IPR045138">
    <property type="entry name" value="MeCP2/MBD4"/>
</dbReference>
<feature type="region of interest" description="Disordered" evidence="3">
    <location>
        <begin position="925"/>
        <end position="985"/>
    </location>
</feature>
<dbReference type="PANTHER" id="PTHR15074:SF0">
    <property type="entry name" value="METHYL-CPG-BINDING DOMAIN PROTEIN 4-LIKE PROTEIN"/>
    <property type="match status" value="1"/>
</dbReference>
<evidence type="ECO:0000256" key="3">
    <source>
        <dbReference type="SAM" id="MobiDB-lite"/>
    </source>
</evidence>
<feature type="compositionally biased region" description="Polar residues" evidence="3">
    <location>
        <begin position="287"/>
        <end position="307"/>
    </location>
</feature>
<keyword evidence="6" id="KW-1185">Reference proteome</keyword>